<organism evidence="2 3">
    <name type="scientific">Stephanodiscus triporus</name>
    <dbReference type="NCBI Taxonomy" id="2934178"/>
    <lineage>
        <taxon>Eukaryota</taxon>
        <taxon>Sar</taxon>
        <taxon>Stramenopiles</taxon>
        <taxon>Ochrophyta</taxon>
        <taxon>Bacillariophyta</taxon>
        <taxon>Coscinodiscophyceae</taxon>
        <taxon>Thalassiosirophycidae</taxon>
        <taxon>Stephanodiscales</taxon>
        <taxon>Stephanodiscaceae</taxon>
        <taxon>Stephanodiscus</taxon>
    </lineage>
</organism>
<keyword evidence="3" id="KW-1185">Reference proteome</keyword>
<proteinExistence type="predicted"/>
<dbReference type="AlphaFoldDB" id="A0ABD3PG94"/>
<evidence type="ECO:0000313" key="2">
    <source>
        <dbReference type="EMBL" id="KAL3787150.1"/>
    </source>
</evidence>
<evidence type="ECO:0000313" key="3">
    <source>
        <dbReference type="Proteomes" id="UP001530315"/>
    </source>
</evidence>
<sequence length="731" mass="82974">MTGTVGMPFMRKQSKARDPQKHELMWAKVVQVRQRRYIKPGKVVSGTHYFCVDKGTSDIRMVYNGTSCGLSAQLHAPHYGLLSVKHTLRALQEGYYQCDLDVGEQFLNYKLHQLLRERSGVDVREVWSTDPGDQTWESTRAGNWERWERNWMGLRDSPYRSLQWQTHLKLEVYGDRRALDNPFHWDRVVFNLPGKRTSPSLTPGLWAGTVTHMDGGRVCRMVSQEKWDKTKLLILEMTGMVEWDCLPLARLLQIRGFLMYVVRTYPWINPYIKGLHLTIDSWRLFRGADGFKLRGKELENALAWGLDRDMPCRRGEDTMEEEGTRPHTSLMALRGSGDDKPPVEVKPVSRFMDDLAYLSLLTEGGTPPKQLYWAKHASALFVIGDASVKAKGQWWSRNTGGLQENEGNRCQWTVQRGPHGRDDGGRGPHVLPALPLGGRHPIIGKGGKMGQELVEDQRQDWGGLPLMEVNQDSVFELKNVKAARLWMLPPVAMEVAIELLDPDKSNQRDEFTLTAIRRVLLDVMWAREPDTVASNWSRSKRDFNMAIKHLSIAPGTILPVLGNPEVGDRVGLGVALATVLSSLRPGKNASTVQFDTIRKTQTWYANAYNTGEWYSCETVVGLDQKKQYVLTGYIFGKWFARFMQGARLWMGMVRRQNEALTSKLVLGVCAEAERIWEMARSDAKRVEMEDAVCFMSIAFGAGLRGEEVPLVSLEGLLCFWTETRAGAAEDR</sequence>
<dbReference type="EMBL" id="JALLAZ020000792">
    <property type="protein sequence ID" value="KAL3787150.1"/>
    <property type="molecule type" value="Genomic_DNA"/>
</dbReference>
<evidence type="ECO:0000256" key="1">
    <source>
        <dbReference type="SAM" id="MobiDB-lite"/>
    </source>
</evidence>
<reference evidence="2 3" key="1">
    <citation type="submission" date="2024-10" db="EMBL/GenBank/DDBJ databases">
        <title>Updated reference genomes for cyclostephanoid diatoms.</title>
        <authorList>
            <person name="Roberts W.R."/>
            <person name="Alverson A.J."/>
        </authorList>
    </citation>
    <scope>NUCLEOTIDE SEQUENCE [LARGE SCALE GENOMIC DNA]</scope>
    <source>
        <strain evidence="2 3">AJA276-08</strain>
    </source>
</reference>
<comment type="caution">
    <text evidence="2">The sequence shown here is derived from an EMBL/GenBank/DDBJ whole genome shotgun (WGS) entry which is preliminary data.</text>
</comment>
<protein>
    <submittedName>
        <fullName evidence="2">Uncharacterized protein</fullName>
    </submittedName>
</protein>
<feature type="region of interest" description="Disordered" evidence="1">
    <location>
        <begin position="316"/>
        <end position="342"/>
    </location>
</feature>
<name>A0ABD3PG94_9STRA</name>
<accession>A0ABD3PG94</accession>
<feature type="compositionally biased region" description="Basic and acidic residues" evidence="1">
    <location>
        <begin position="316"/>
        <end position="325"/>
    </location>
</feature>
<gene>
    <name evidence="2" type="ORF">ACHAW5_004720</name>
</gene>
<dbReference type="Proteomes" id="UP001530315">
    <property type="component" value="Unassembled WGS sequence"/>
</dbReference>